<sequence length="166" mass="19044">MGDTDTISEFITETEASNSPCEDSGSDETISTKTRIFGGQSDLIQTYWSCRLQDWERVYRSIHPSRVLRVDHLLTELNLGGLHMGTIPDPEFFRCLPSLRFLWIHDNDLFQLNGVLKAVPRLLGLWVSNNRLSNMRDQLRSLHSLEVLDLSINELHDFEVSSQNPD</sequence>
<dbReference type="Gene3D" id="3.80.10.10">
    <property type="entry name" value="Ribonuclease Inhibitor"/>
    <property type="match status" value="1"/>
</dbReference>
<protein>
    <submittedName>
        <fullName evidence="3">Leucine-rich repeat-containing protein 51</fullName>
    </submittedName>
</protein>
<evidence type="ECO:0000313" key="1">
    <source>
        <dbReference type="EMBL" id="VDP85058.1"/>
    </source>
</evidence>
<dbReference type="OrthoDB" id="2021138at2759"/>
<dbReference type="SUPFAM" id="SSF52075">
    <property type="entry name" value="Outer arm dynein light chain 1"/>
    <property type="match status" value="1"/>
</dbReference>
<reference evidence="3" key="1">
    <citation type="submission" date="2016-06" db="UniProtKB">
        <authorList>
            <consortium name="WormBaseParasite"/>
        </authorList>
    </citation>
    <scope>IDENTIFICATION</scope>
</reference>
<dbReference type="InterPro" id="IPR032675">
    <property type="entry name" value="LRR_dom_sf"/>
</dbReference>
<organism evidence="3">
    <name type="scientific">Echinostoma caproni</name>
    <dbReference type="NCBI Taxonomy" id="27848"/>
    <lineage>
        <taxon>Eukaryota</taxon>
        <taxon>Metazoa</taxon>
        <taxon>Spiralia</taxon>
        <taxon>Lophotrochozoa</taxon>
        <taxon>Platyhelminthes</taxon>
        <taxon>Trematoda</taxon>
        <taxon>Digenea</taxon>
        <taxon>Plagiorchiida</taxon>
        <taxon>Echinostomata</taxon>
        <taxon>Echinostomatoidea</taxon>
        <taxon>Echinostomatidae</taxon>
        <taxon>Echinostoma</taxon>
    </lineage>
</organism>
<gene>
    <name evidence="1" type="ORF">ECPE_LOCUS9253</name>
</gene>
<name>A0A183AQL8_9TREM</name>
<keyword evidence="2" id="KW-1185">Reference proteome</keyword>
<dbReference type="AlphaFoldDB" id="A0A183AQL8"/>
<evidence type="ECO:0000313" key="3">
    <source>
        <dbReference type="WBParaSite" id="ECPE_0000928101-mRNA-1"/>
    </source>
</evidence>
<dbReference type="Proteomes" id="UP000272942">
    <property type="component" value="Unassembled WGS sequence"/>
</dbReference>
<dbReference type="WBParaSite" id="ECPE_0000928101-mRNA-1">
    <property type="protein sequence ID" value="ECPE_0000928101-mRNA-1"/>
    <property type="gene ID" value="ECPE_0000928101"/>
</dbReference>
<proteinExistence type="predicted"/>
<accession>A0A183AQL8</accession>
<reference evidence="1 2" key="2">
    <citation type="submission" date="2018-11" db="EMBL/GenBank/DDBJ databases">
        <authorList>
            <consortium name="Pathogen Informatics"/>
        </authorList>
    </citation>
    <scope>NUCLEOTIDE SEQUENCE [LARGE SCALE GENOMIC DNA]</scope>
    <source>
        <strain evidence="1 2">Egypt</strain>
    </source>
</reference>
<evidence type="ECO:0000313" key="2">
    <source>
        <dbReference type="Proteomes" id="UP000272942"/>
    </source>
</evidence>
<dbReference type="EMBL" id="UZAN01047129">
    <property type="protein sequence ID" value="VDP85058.1"/>
    <property type="molecule type" value="Genomic_DNA"/>
</dbReference>